<dbReference type="InterPro" id="IPR022643">
    <property type="entry name" value="De-COase2_C"/>
</dbReference>
<proteinExistence type="inferred from homology"/>
<sequence>MITDVVRRRAGELARGGRLPAFVYDLAALRAHAAGIREALAVPGGPELFYAAKANPDMPVLKALAPCLDGVEVASGGELAHVRRALPDVRLAFGGPGKTDAELRAALDQGVERLHVESPYELTRLAALGREADVLLRVNLAGERQGAALAMSGPFGMDPDAIEACLDLLAEAPHVRLRGVHAHPASGLDAPALLRQSEEILTWARPWLDKAGCEEPEYNLGGGMAVDYADPEHRFDWAGYARGLAGLREDGETLRIEPGRAVTAYAGWYVTEVLDVKRAHGDWYAVLRGGTMHLRTPAAKQHDQPFEVLPQDGDGPATGEPVTLVGQLCTPKDVFARRADAGRIAVGDVVAFALAGAYAWNISHHDFLMHPKPGFHYLGLRGDM</sequence>
<evidence type="ECO:0000259" key="5">
    <source>
        <dbReference type="Pfam" id="PF00278"/>
    </source>
</evidence>
<dbReference type="InterPro" id="IPR002433">
    <property type="entry name" value="Orn_de-COase"/>
</dbReference>
<feature type="active site" description="Proton donor" evidence="3">
    <location>
        <position position="329"/>
    </location>
</feature>
<comment type="cofactor">
    <cofactor evidence="1 3">
        <name>pyridoxal 5'-phosphate</name>
        <dbReference type="ChEBI" id="CHEBI:597326"/>
    </cofactor>
</comment>
<evidence type="ECO:0000313" key="7">
    <source>
        <dbReference type="EMBL" id="MQY04400.1"/>
    </source>
</evidence>
<dbReference type="PANTHER" id="PTHR43727">
    <property type="entry name" value="DIAMINOPIMELATE DECARBOXYLASE"/>
    <property type="match status" value="1"/>
</dbReference>
<evidence type="ECO:0000256" key="2">
    <source>
        <dbReference type="ARBA" id="ARBA00022898"/>
    </source>
</evidence>
<dbReference type="CDD" id="cd06843">
    <property type="entry name" value="PLPDE_III_PvsE_like"/>
    <property type="match status" value="1"/>
</dbReference>
<gene>
    <name evidence="7" type="primary">btrK_2</name>
    <name evidence="7" type="ORF">ACRB68_24530</name>
</gene>
<evidence type="ECO:0000256" key="4">
    <source>
        <dbReference type="RuleBase" id="RU003737"/>
    </source>
</evidence>
<dbReference type="Gene3D" id="2.40.37.10">
    <property type="entry name" value="Lyase, Ornithine Decarboxylase, Chain A, domain 1"/>
    <property type="match status" value="1"/>
</dbReference>
<dbReference type="EC" id="4.1.1.95" evidence="7"/>
<dbReference type="AlphaFoldDB" id="A0A7K0BT87"/>
<evidence type="ECO:0000259" key="6">
    <source>
        <dbReference type="Pfam" id="PF02784"/>
    </source>
</evidence>
<dbReference type="SUPFAM" id="SSF50621">
    <property type="entry name" value="Alanine racemase C-terminal domain-like"/>
    <property type="match status" value="1"/>
</dbReference>
<dbReference type="GO" id="GO:0006596">
    <property type="term" value="P:polyamine biosynthetic process"/>
    <property type="evidence" value="ECO:0007669"/>
    <property type="project" value="InterPro"/>
</dbReference>
<dbReference type="PRINTS" id="PR01179">
    <property type="entry name" value="ODADCRBXLASE"/>
</dbReference>
<evidence type="ECO:0000256" key="1">
    <source>
        <dbReference type="ARBA" id="ARBA00001933"/>
    </source>
</evidence>
<protein>
    <submittedName>
        <fullName evidence="7">L-glutamyl-[BtrI acyl-carrier protein] decarboxylase</fullName>
        <ecNumber evidence="7">4.1.1.95</ecNumber>
    </submittedName>
</protein>
<dbReference type="InterPro" id="IPR009006">
    <property type="entry name" value="Ala_racemase/Decarboxylase_C"/>
</dbReference>
<feature type="domain" description="Orn/DAP/Arg decarboxylase 2 C-terminal" evidence="5">
    <location>
        <begin position="23"/>
        <end position="356"/>
    </location>
</feature>
<dbReference type="EMBL" id="WEGH01000002">
    <property type="protein sequence ID" value="MQY04400.1"/>
    <property type="molecule type" value="Genomic_DNA"/>
</dbReference>
<dbReference type="RefSeq" id="WP_328594112.1">
    <property type="nucleotide sequence ID" value="NZ_WEGH01000002.1"/>
</dbReference>
<dbReference type="Proteomes" id="UP000487268">
    <property type="component" value="Unassembled WGS sequence"/>
</dbReference>
<comment type="caution">
    <text evidence="7">The sequence shown here is derived from an EMBL/GenBank/DDBJ whole genome shotgun (WGS) entry which is preliminary data.</text>
</comment>
<dbReference type="Pfam" id="PF00278">
    <property type="entry name" value="Orn_DAP_Arg_deC"/>
    <property type="match status" value="1"/>
</dbReference>
<keyword evidence="7" id="KW-0456">Lyase</keyword>
<feature type="domain" description="Orn/DAP/Arg decarboxylase 2 N-terminal" evidence="6">
    <location>
        <begin position="34"/>
        <end position="264"/>
    </location>
</feature>
<reference evidence="7 8" key="1">
    <citation type="submission" date="2019-10" db="EMBL/GenBank/DDBJ databases">
        <title>Actinomadura rubteroloni sp. nov. and Actinomadura macrotermitis sp. nov., isolated from the gut of fungus growing-termite Macrotermes natalensis.</title>
        <authorList>
            <person name="Benndorf R."/>
            <person name="Martin K."/>
            <person name="Kuefner M."/>
            <person name="De Beer W."/>
            <person name="Kaster A.-K."/>
            <person name="Vollmers J."/>
            <person name="Poulsen M."/>
            <person name="Beemelmanns C."/>
        </authorList>
    </citation>
    <scope>NUCLEOTIDE SEQUENCE [LARGE SCALE GENOMIC DNA]</scope>
    <source>
        <strain evidence="7 8">RB68</strain>
    </source>
</reference>
<dbReference type="InterPro" id="IPR022644">
    <property type="entry name" value="De-COase2_N"/>
</dbReference>
<organism evidence="7 8">
    <name type="scientific">Actinomadura macrotermitis</name>
    <dbReference type="NCBI Taxonomy" id="2585200"/>
    <lineage>
        <taxon>Bacteria</taxon>
        <taxon>Bacillati</taxon>
        <taxon>Actinomycetota</taxon>
        <taxon>Actinomycetes</taxon>
        <taxon>Streptosporangiales</taxon>
        <taxon>Thermomonosporaceae</taxon>
        <taxon>Actinomadura</taxon>
    </lineage>
</organism>
<dbReference type="GO" id="GO:0008836">
    <property type="term" value="F:diaminopimelate decarboxylase activity"/>
    <property type="evidence" value="ECO:0007669"/>
    <property type="project" value="TreeGrafter"/>
</dbReference>
<keyword evidence="8" id="KW-1185">Reference proteome</keyword>
<dbReference type="GO" id="GO:0009089">
    <property type="term" value="P:lysine biosynthetic process via diaminopimelate"/>
    <property type="evidence" value="ECO:0007669"/>
    <property type="project" value="TreeGrafter"/>
</dbReference>
<feature type="modified residue" description="N6-(pyridoxal phosphate)lysine" evidence="3">
    <location>
        <position position="53"/>
    </location>
</feature>
<name>A0A7K0BT87_9ACTN</name>
<dbReference type="PANTHER" id="PTHR43727:SF2">
    <property type="entry name" value="GROUP IV DECARBOXYLASE"/>
    <property type="match status" value="1"/>
</dbReference>
<dbReference type="SUPFAM" id="SSF51419">
    <property type="entry name" value="PLP-binding barrel"/>
    <property type="match status" value="1"/>
</dbReference>
<dbReference type="Gene3D" id="3.20.20.10">
    <property type="entry name" value="Alanine racemase"/>
    <property type="match status" value="1"/>
</dbReference>
<accession>A0A7K0BT87</accession>
<dbReference type="InterPro" id="IPR029066">
    <property type="entry name" value="PLP-binding_barrel"/>
</dbReference>
<dbReference type="InterPro" id="IPR000183">
    <property type="entry name" value="Orn/DAP/Arg_de-COase"/>
</dbReference>
<keyword evidence="2 3" id="KW-0663">Pyridoxal phosphate</keyword>
<dbReference type="Pfam" id="PF02784">
    <property type="entry name" value="Orn_Arg_deC_N"/>
    <property type="match status" value="1"/>
</dbReference>
<evidence type="ECO:0000256" key="3">
    <source>
        <dbReference type="PIRSR" id="PIRSR600183-50"/>
    </source>
</evidence>
<comment type="similarity">
    <text evidence="4">Belongs to the Orn/Lys/Arg decarboxylase class-II family.</text>
</comment>
<dbReference type="PRINTS" id="PR01182">
    <property type="entry name" value="ORNDCRBXLASE"/>
</dbReference>
<evidence type="ECO:0000313" key="8">
    <source>
        <dbReference type="Proteomes" id="UP000487268"/>
    </source>
</evidence>